<evidence type="ECO:0000313" key="3">
    <source>
        <dbReference type="Proteomes" id="UP000403266"/>
    </source>
</evidence>
<dbReference type="Pfam" id="PF18870">
    <property type="entry name" value="HEPN_RES_NTD1"/>
    <property type="match status" value="1"/>
</dbReference>
<name>A0A5N7MAN0_9HYPH</name>
<dbReference type="InterPro" id="IPR014914">
    <property type="entry name" value="RES_dom"/>
</dbReference>
<reference evidence="2 3" key="1">
    <citation type="journal article" date="2019" name="Syst. Appl. Microbiol.">
        <title>Microvirga tunisiensis sp. nov., a root nodule symbiotic bacterium isolated from Lupinus micranthus and L. luteus grown in Northern Tunisia.</title>
        <authorList>
            <person name="Msaddak A."/>
            <person name="Rejili M."/>
            <person name="Duran D."/>
            <person name="Mars M."/>
            <person name="Palacios J.M."/>
            <person name="Ruiz-Argueso T."/>
            <person name="Rey L."/>
            <person name="Imperial J."/>
        </authorList>
    </citation>
    <scope>NUCLEOTIDE SEQUENCE [LARGE SCALE GENOMIC DNA]</scope>
    <source>
        <strain evidence="2 3">Lmie10</strain>
    </source>
</reference>
<evidence type="ECO:0000259" key="1">
    <source>
        <dbReference type="SMART" id="SM00953"/>
    </source>
</evidence>
<protein>
    <submittedName>
        <fullName evidence="2">RES domain-containing protein</fullName>
    </submittedName>
</protein>
<gene>
    <name evidence="2" type="ORF">FS320_00875</name>
</gene>
<dbReference type="AlphaFoldDB" id="A0A5N7MAN0"/>
<dbReference type="OrthoDB" id="1425103at2"/>
<proteinExistence type="predicted"/>
<accession>A0A5N7MAN0</accession>
<feature type="domain" description="RES" evidence="1">
    <location>
        <begin position="225"/>
        <end position="382"/>
    </location>
</feature>
<dbReference type="Pfam" id="PF08808">
    <property type="entry name" value="RES"/>
    <property type="match status" value="1"/>
</dbReference>
<comment type="caution">
    <text evidence="2">The sequence shown here is derived from an EMBL/GenBank/DDBJ whole genome shotgun (WGS) entry which is preliminary data.</text>
</comment>
<keyword evidence="3" id="KW-1185">Reference proteome</keyword>
<dbReference type="SMART" id="SM00953">
    <property type="entry name" value="RES"/>
    <property type="match status" value="1"/>
</dbReference>
<evidence type="ECO:0000313" key="2">
    <source>
        <dbReference type="EMBL" id="MPR23807.1"/>
    </source>
</evidence>
<sequence length="489" mass="55422">MRDYVDQLKEKRICSECVGEPYLQDQIEESGQEAECDYCNQTGRTFTIEDMASLVEVAFQQHYERTETQPDGFEYAMQREGIREWEREGEETIDVIGEAAQIDVQPATDVQEILADRYAERDPGAPREVEYEFEREARYTPKKHDDAEWHTKWRQFEHVLKTQTRFFSQEAADTLKEIFGSLDGLKTQAGRSVIIEVGPGTEFTAFYRARTFESDDTLQEALEAPERKLGPAPSSLSKDGRMNARGISVFYGSSDPIVALAEVRPPVGSKVLVGRFDVTRSLRLLDLSALQEVEAHGSLFDPAYVTQIKRAKFLDRLSRRITIPVMPNDEPFEYLATQAIADYLATEASPTLDGILFPSVQAGRGQSNVVLFYKAARVQAQDLPEGSRITASVASQWDDGLEPHYWVSEEVPETPKAKKADQYAHFFGWDEHNPVTQDNRDPSLKLDVQSLVVHHIAAVEFRTTPYSVDRSRIAMLTDEENRTGDVPDF</sequence>
<organism evidence="2 3">
    <name type="scientific">Microvirga tunisiensis</name>
    <dbReference type="NCBI Taxonomy" id="2108360"/>
    <lineage>
        <taxon>Bacteria</taxon>
        <taxon>Pseudomonadati</taxon>
        <taxon>Pseudomonadota</taxon>
        <taxon>Alphaproteobacteria</taxon>
        <taxon>Hyphomicrobiales</taxon>
        <taxon>Methylobacteriaceae</taxon>
        <taxon>Microvirga</taxon>
    </lineage>
</organism>
<dbReference type="InterPro" id="IPR041206">
    <property type="entry name" value="HEPN/RES_NTD1"/>
</dbReference>
<dbReference type="RefSeq" id="WP_152708705.1">
    <property type="nucleotide sequence ID" value="NZ_VOSJ01000001.1"/>
</dbReference>
<dbReference type="EMBL" id="VOSK01000001">
    <property type="protein sequence ID" value="MPR23807.1"/>
    <property type="molecule type" value="Genomic_DNA"/>
</dbReference>
<dbReference type="Proteomes" id="UP000403266">
    <property type="component" value="Unassembled WGS sequence"/>
</dbReference>